<keyword evidence="1" id="KW-0732">Signal</keyword>
<feature type="chain" id="PRO_5047041962" evidence="1">
    <location>
        <begin position="23"/>
        <end position="648"/>
    </location>
</feature>
<evidence type="ECO:0000313" key="2">
    <source>
        <dbReference type="EMBL" id="ATD05888.1"/>
    </source>
</evidence>
<proteinExistence type="predicted"/>
<name>A0ABM6NAR5_PSEO7</name>
<evidence type="ECO:0000313" key="3">
    <source>
        <dbReference type="Proteomes" id="UP000016521"/>
    </source>
</evidence>
<dbReference type="Proteomes" id="UP000016521">
    <property type="component" value="Chromosome I"/>
</dbReference>
<keyword evidence="3" id="KW-1185">Reference proteome</keyword>
<protein>
    <submittedName>
        <fullName evidence="2">Uncharacterized protein</fullName>
    </submittedName>
</protein>
<reference evidence="2 3" key="1">
    <citation type="submission" date="2015-06" db="EMBL/GenBank/DDBJ databases">
        <authorList>
            <person name="Xie B.-B."/>
            <person name="Rong J.-C."/>
            <person name="Qin Q.-L."/>
            <person name="Zhang Y.-Z."/>
        </authorList>
    </citation>
    <scope>NUCLEOTIDE SEQUENCE [LARGE SCALE GENOMIC DNA]</scope>
    <source>
        <strain evidence="2 3">JCM 20779</strain>
    </source>
</reference>
<gene>
    <name evidence="2" type="ORF">PPIS_a0624</name>
</gene>
<dbReference type="EMBL" id="CP011924">
    <property type="protein sequence ID" value="ATD05888.1"/>
    <property type="molecule type" value="Genomic_DNA"/>
</dbReference>
<evidence type="ECO:0000256" key="1">
    <source>
        <dbReference type="SAM" id="SignalP"/>
    </source>
</evidence>
<sequence>MYLKKSVTSVLAVLLSSSVAYAMPDATKGNPLDSLGIPTPAGVGDITVDHENPKTLHVGPASSKVIIGDYAELGSSGPQCSDYSKIKADAYRQKSTPAQQEQAYRNREFVSNWYQFTYALPRSSVETIRKISDSRAEMDELAFQNAGTIERFKAVDAKWKGIAIELGALEDEFDTLDKAQATETNTCIVSYSTNPTMLSQCIVGVITKYQAPKAAVTAEIDRVKQDRAAIRDEYYEAKGLYDAYEDKITRLDSSLDFQTRLLAAQSAIVKSAWEVQTDVVETSGAKITGLASAGYNLWENERDLLASTLYQAGHGDYSVKQLDVFNVRLNSGVTQANPTVEANNSPLFYKNVWTFPANTLVNKDVLRDWAMPFERELEGDTIHFDTMDAHSFASGGINFFVTRDARCGEYSEQIEEEYTGNENGVSASWSVKRKLYEPQPNRSVFVANLGLAYNYYAFPGEIKGECSIDVDRMNSYWRNAGKSKGWSWFRSKTRSWDHIREEAREELGMECSLDLKPQSNDPALAAEIAANLEAEMYNDMWTMFLSVYAESYDVVSDEPVVDDAGKSQVGAQLGDGITKFCKSAVCGFANVVLRTLDTIGGSKAQGTTSHVSTNYGKIWKRFNKRTWTVKEGSALVTAKVCVDKASCS</sequence>
<feature type="signal peptide" evidence="1">
    <location>
        <begin position="1"/>
        <end position="22"/>
    </location>
</feature>
<organism evidence="2 3">
    <name type="scientific">Pseudoalteromonas piscicida</name>
    <dbReference type="NCBI Taxonomy" id="43662"/>
    <lineage>
        <taxon>Bacteria</taxon>
        <taxon>Pseudomonadati</taxon>
        <taxon>Pseudomonadota</taxon>
        <taxon>Gammaproteobacteria</taxon>
        <taxon>Alteromonadales</taxon>
        <taxon>Pseudoalteromonadaceae</taxon>
        <taxon>Pseudoalteromonas</taxon>
    </lineage>
</organism>
<dbReference type="RefSeq" id="WP_010369056.1">
    <property type="nucleotide sequence ID" value="NZ_CP011924.1"/>
</dbReference>
<accession>A0ABM6NAR5</accession>